<evidence type="ECO:0008006" key="7">
    <source>
        <dbReference type="Google" id="ProtNLM"/>
    </source>
</evidence>
<feature type="transmembrane region" description="Helical" evidence="5">
    <location>
        <begin position="72"/>
        <end position="92"/>
    </location>
</feature>
<keyword evidence="2 5" id="KW-0812">Transmembrane</keyword>
<dbReference type="AlphaFoldDB" id="A0A3B1B6T1"/>
<keyword evidence="4 5" id="KW-0472">Membrane</keyword>
<evidence type="ECO:0000313" key="6">
    <source>
        <dbReference type="EMBL" id="VAX07603.1"/>
    </source>
</evidence>
<reference evidence="6" key="1">
    <citation type="submission" date="2018-06" db="EMBL/GenBank/DDBJ databases">
        <authorList>
            <person name="Zhirakovskaya E."/>
        </authorList>
    </citation>
    <scope>NUCLEOTIDE SEQUENCE</scope>
</reference>
<name>A0A3B1B6T1_9ZZZZ</name>
<feature type="transmembrane region" description="Helical" evidence="5">
    <location>
        <begin position="7"/>
        <end position="26"/>
    </location>
</feature>
<organism evidence="6">
    <name type="scientific">hydrothermal vent metagenome</name>
    <dbReference type="NCBI Taxonomy" id="652676"/>
    <lineage>
        <taxon>unclassified sequences</taxon>
        <taxon>metagenomes</taxon>
        <taxon>ecological metagenomes</taxon>
    </lineage>
</organism>
<protein>
    <recommendedName>
        <fullName evidence="7">DoxX family protein</fullName>
    </recommendedName>
</protein>
<proteinExistence type="predicted"/>
<sequence>MMNGDRFIDVALWVLSFILAIVFFYNGVSKIMGTPHQVAQFEALGLPAHALPVVGILECVAGLMLTMTRLALIGGGILSIIMLISTGLNLFYDDVTSSLRAMVLFLMLLSICYLRYTRRNIRP</sequence>
<evidence type="ECO:0000256" key="1">
    <source>
        <dbReference type="ARBA" id="ARBA00004141"/>
    </source>
</evidence>
<evidence type="ECO:0000256" key="5">
    <source>
        <dbReference type="SAM" id="Phobius"/>
    </source>
</evidence>
<keyword evidence="3 5" id="KW-1133">Transmembrane helix</keyword>
<feature type="transmembrane region" description="Helical" evidence="5">
    <location>
        <begin position="46"/>
        <end position="65"/>
    </location>
</feature>
<accession>A0A3B1B6T1</accession>
<gene>
    <name evidence="6" type="ORF">MNBD_ALPHA03-225</name>
</gene>
<evidence type="ECO:0000256" key="2">
    <source>
        <dbReference type="ARBA" id="ARBA00022692"/>
    </source>
</evidence>
<evidence type="ECO:0000256" key="3">
    <source>
        <dbReference type="ARBA" id="ARBA00022989"/>
    </source>
</evidence>
<dbReference type="EMBL" id="UOFW01000211">
    <property type="protein sequence ID" value="VAX07603.1"/>
    <property type="molecule type" value="Genomic_DNA"/>
</dbReference>
<dbReference type="Pfam" id="PF13564">
    <property type="entry name" value="DoxX_2"/>
    <property type="match status" value="1"/>
</dbReference>
<evidence type="ECO:0000256" key="4">
    <source>
        <dbReference type="ARBA" id="ARBA00023136"/>
    </source>
</evidence>
<comment type="subcellular location">
    <subcellularLocation>
        <location evidence="1">Membrane</location>
        <topology evidence="1">Multi-pass membrane protein</topology>
    </subcellularLocation>
</comment>
<feature type="transmembrane region" description="Helical" evidence="5">
    <location>
        <begin position="98"/>
        <end position="116"/>
    </location>
</feature>
<dbReference type="InterPro" id="IPR032808">
    <property type="entry name" value="DoxX"/>
</dbReference>
<dbReference type="GO" id="GO:0016020">
    <property type="term" value="C:membrane"/>
    <property type="evidence" value="ECO:0007669"/>
    <property type="project" value="UniProtKB-SubCell"/>
</dbReference>